<evidence type="ECO:0000256" key="3">
    <source>
        <dbReference type="PROSITE-ProRule" id="PRU00169"/>
    </source>
</evidence>
<dbReference type="InterPro" id="IPR050595">
    <property type="entry name" value="Bact_response_regulator"/>
</dbReference>
<feature type="domain" description="Response regulatory" evidence="4">
    <location>
        <begin position="149"/>
        <end position="267"/>
    </location>
</feature>
<dbReference type="PANTHER" id="PTHR44591">
    <property type="entry name" value="STRESS RESPONSE REGULATOR PROTEIN 1"/>
    <property type="match status" value="1"/>
</dbReference>
<keyword evidence="6" id="KW-1185">Reference proteome</keyword>
<name>A0ABU3VWB2_9GAMM</name>
<dbReference type="Pfam" id="PF00072">
    <property type="entry name" value="Response_reg"/>
    <property type="match status" value="2"/>
</dbReference>
<dbReference type="PANTHER" id="PTHR44591:SF14">
    <property type="entry name" value="PROTEIN PILG"/>
    <property type="match status" value="1"/>
</dbReference>
<organism evidence="5 6">
    <name type="scientific">Marinobacter xestospongiae</name>
    <dbReference type="NCBI Taxonomy" id="994319"/>
    <lineage>
        <taxon>Bacteria</taxon>
        <taxon>Pseudomonadati</taxon>
        <taxon>Pseudomonadota</taxon>
        <taxon>Gammaproteobacteria</taxon>
        <taxon>Pseudomonadales</taxon>
        <taxon>Marinobacteraceae</taxon>
        <taxon>Marinobacter</taxon>
    </lineage>
</organism>
<reference evidence="5 6" key="1">
    <citation type="submission" date="2023-10" db="EMBL/GenBank/DDBJ databases">
        <title>Characteristics and mechanism of a salt-tolerant marine origin heterotrophic nitrifying- aerobic denitrifying bacteria Marinobacter xestospongiae HN1.</title>
        <authorList>
            <person name="Qi R."/>
        </authorList>
    </citation>
    <scope>NUCLEOTIDE SEQUENCE [LARGE SCALE GENOMIC DNA]</scope>
    <source>
        <strain evidence="5 6">HN1</strain>
    </source>
</reference>
<dbReference type="SUPFAM" id="SSF52172">
    <property type="entry name" value="CheY-like"/>
    <property type="match status" value="2"/>
</dbReference>
<keyword evidence="2" id="KW-0902">Two-component regulatory system</keyword>
<sequence>MDDCHKPGPSELNAIQTQLDNLRSSFLRELPSRVDGIRVVIAQLATSVQEQQMSDVLANLETLHQRLHKLIGAAGTFGVSRVSLIARDMAELVNDSFRNSGRPSQEKITQLITMADDLLQQQFEQGMFSDTPVSSTKQSVNRARQRGIVAHVVDDDPMQVELIQHSLKKNGYTVEVFNSVMVYADLFDRLPEPAIIFMDMRFDGSQFAGADIISNLKEQYQNLPPVVFISAMTDIQARLAALRAGATRYLAKPLIPSHLVRLADELTLRVPPSPYRVMLVDDDPSTLAAYGLVLSRAGMKVLTVNRPMETLVQLSEFKPEVLILDLLMPDVSGTELAALIREDDVNDPLPILFMSAETDPWRKMMTVGLGGDEFMPKPVAADYLVTTVTARARRSRKQRQLLERAASTAEYHT</sequence>
<protein>
    <submittedName>
        <fullName evidence="5">Response regulator</fullName>
    </submittedName>
</protein>
<dbReference type="SMART" id="SM00448">
    <property type="entry name" value="REC"/>
    <property type="match status" value="2"/>
</dbReference>
<dbReference type="Pfam" id="PF01627">
    <property type="entry name" value="Hpt"/>
    <property type="match status" value="1"/>
</dbReference>
<comment type="caution">
    <text evidence="5">The sequence shown here is derived from an EMBL/GenBank/DDBJ whole genome shotgun (WGS) entry which is preliminary data.</text>
</comment>
<dbReference type="Gene3D" id="1.20.120.160">
    <property type="entry name" value="HPT domain"/>
    <property type="match status" value="1"/>
</dbReference>
<dbReference type="InterPro" id="IPR036641">
    <property type="entry name" value="HPT_dom_sf"/>
</dbReference>
<feature type="modified residue" description="4-aspartylphosphate" evidence="3">
    <location>
        <position position="199"/>
    </location>
</feature>
<keyword evidence="1 3" id="KW-0597">Phosphoprotein</keyword>
<accession>A0ABU3VWB2</accession>
<dbReference type="SUPFAM" id="SSF47226">
    <property type="entry name" value="Histidine-containing phosphotransfer domain, HPT domain"/>
    <property type="match status" value="1"/>
</dbReference>
<feature type="domain" description="Response regulatory" evidence="4">
    <location>
        <begin position="276"/>
        <end position="392"/>
    </location>
</feature>
<dbReference type="PROSITE" id="PS50110">
    <property type="entry name" value="RESPONSE_REGULATORY"/>
    <property type="match status" value="2"/>
</dbReference>
<dbReference type="InterPro" id="IPR001789">
    <property type="entry name" value="Sig_transdc_resp-reg_receiver"/>
</dbReference>
<feature type="modified residue" description="4-aspartylphosphate" evidence="3">
    <location>
        <position position="325"/>
    </location>
</feature>
<evidence type="ECO:0000313" key="6">
    <source>
        <dbReference type="Proteomes" id="UP001269819"/>
    </source>
</evidence>
<dbReference type="EMBL" id="JAWIIJ010000003">
    <property type="protein sequence ID" value="MDV2078287.1"/>
    <property type="molecule type" value="Genomic_DNA"/>
</dbReference>
<gene>
    <name evidence="5" type="ORF">RYS15_06300</name>
</gene>
<evidence type="ECO:0000256" key="1">
    <source>
        <dbReference type="ARBA" id="ARBA00022553"/>
    </source>
</evidence>
<evidence type="ECO:0000259" key="4">
    <source>
        <dbReference type="PROSITE" id="PS50110"/>
    </source>
</evidence>
<dbReference type="RefSeq" id="WP_316973082.1">
    <property type="nucleotide sequence ID" value="NZ_JAWIIJ010000003.1"/>
</dbReference>
<dbReference type="CDD" id="cd00156">
    <property type="entry name" value="REC"/>
    <property type="match status" value="2"/>
</dbReference>
<dbReference type="Proteomes" id="UP001269819">
    <property type="component" value="Unassembled WGS sequence"/>
</dbReference>
<dbReference type="InterPro" id="IPR008207">
    <property type="entry name" value="Sig_transdc_His_kin_Hpt_dom"/>
</dbReference>
<dbReference type="Gene3D" id="3.40.50.2300">
    <property type="match status" value="2"/>
</dbReference>
<proteinExistence type="predicted"/>
<evidence type="ECO:0000256" key="2">
    <source>
        <dbReference type="ARBA" id="ARBA00023012"/>
    </source>
</evidence>
<evidence type="ECO:0000313" key="5">
    <source>
        <dbReference type="EMBL" id="MDV2078287.1"/>
    </source>
</evidence>
<dbReference type="InterPro" id="IPR011006">
    <property type="entry name" value="CheY-like_superfamily"/>
</dbReference>